<evidence type="ECO:0000259" key="8">
    <source>
        <dbReference type="Pfam" id="PF00288"/>
    </source>
</evidence>
<dbReference type="PIRSF" id="PIRSF000530">
    <property type="entry name" value="Galactokinase"/>
    <property type="match status" value="1"/>
</dbReference>
<keyword evidence="4" id="KW-0418">Kinase</keyword>
<keyword evidence="3" id="KW-0547">Nucleotide-binding</keyword>
<name>A0ABX1G1J6_9MICC</name>
<dbReference type="PRINTS" id="PR00959">
    <property type="entry name" value="MEVGALKINASE"/>
</dbReference>
<dbReference type="InterPro" id="IPR020568">
    <property type="entry name" value="Ribosomal_Su5_D2-typ_SF"/>
</dbReference>
<dbReference type="PANTHER" id="PTHR10457:SF7">
    <property type="entry name" value="GALACTOKINASE-RELATED"/>
    <property type="match status" value="1"/>
</dbReference>
<dbReference type="Gene3D" id="3.30.70.890">
    <property type="entry name" value="GHMP kinase, C-terminal domain"/>
    <property type="match status" value="1"/>
</dbReference>
<dbReference type="Pfam" id="PF00288">
    <property type="entry name" value="GHMP_kinases_N"/>
    <property type="match status" value="1"/>
</dbReference>
<evidence type="ECO:0000256" key="3">
    <source>
        <dbReference type="ARBA" id="ARBA00022741"/>
    </source>
</evidence>
<dbReference type="PANTHER" id="PTHR10457">
    <property type="entry name" value="MEVALONATE KINASE/GALACTOKINASE"/>
    <property type="match status" value="1"/>
</dbReference>
<accession>A0ABX1G1J6</accession>
<feature type="domain" description="Galactokinase N-terminal" evidence="10">
    <location>
        <begin position="12"/>
        <end position="56"/>
    </location>
</feature>
<dbReference type="Pfam" id="PF10509">
    <property type="entry name" value="GalKase_gal_bdg"/>
    <property type="match status" value="1"/>
</dbReference>
<evidence type="ECO:0000256" key="1">
    <source>
        <dbReference type="ARBA" id="ARBA00006566"/>
    </source>
</evidence>
<keyword evidence="2 11" id="KW-0808">Transferase</keyword>
<evidence type="ECO:0000313" key="12">
    <source>
        <dbReference type="Proteomes" id="UP000746595"/>
    </source>
</evidence>
<dbReference type="PROSITE" id="PS00106">
    <property type="entry name" value="GALACTOKINASE"/>
    <property type="match status" value="1"/>
</dbReference>
<dbReference type="EMBL" id="JAAWVT010000001">
    <property type="protein sequence ID" value="NKG19481.1"/>
    <property type="molecule type" value="Genomic_DNA"/>
</dbReference>
<dbReference type="InterPro" id="IPR006204">
    <property type="entry name" value="GHMP_kinase_N_dom"/>
</dbReference>
<dbReference type="SUPFAM" id="SSF55060">
    <property type="entry name" value="GHMP Kinase, C-terminal domain"/>
    <property type="match status" value="1"/>
</dbReference>
<evidence type="ECO:0000259" key="9">
    <source>
        <dbReference type="Pfam" id="PF08544"/>
    </source>
</evidence>
<keyword evidence="12" id="KW-1185">Reference proteome</keyword>
<proteinExistence type="inferred from homology"/>
<evidence type="ECO:0000256" key="7">
    <source>
        <dbReference type="NCBIfam" id="TIGR00131"/>
    </source>
</evidence>
<dbReference type="GO" id="GO:0004335">
    <property type="term" value="F:galactokinase activity"/>
    <property type="evidence" value="ECO:0007669"/>
    <property type="project" value="UniProtKB-EC"/>
</dbReference>
<reference evidence="11 12" key="1">
    <citation type="submission" date="2020-04" db="EMBL/GenBank/DDBJ databases">
        <title>Paeniglutamicibacter sp. ANT13_2, a novel actinomycete isolated from sediment in Antarctica.</title>
        <authorList>
            <person name="Sakdapetsiri C."/>
            <person name="Pinyakong O."/>
        </authorList>
    </citation>
    <scope>NUCLEOTIDE SEQUENCE [LARGE SCALE GENOMIC DNA]</scope>
    <source>
        <strain evidence="11 12">ANT13_2</strain>
    </source>
</reference>
<protein>
    <recommendedName>
        <fullName evidence="7">Galactokinase</fullName>
        <ecNumber evidence="7">2.7.1.6</ecNumber>
    </recommendedName>
</protein>
<dbReference type="EC" id="2.7.1.6" evidence="7"/>
<evidence type="ECO:0000256" key="4">
    <source>
        <dbReference type="ARBA" id="ARBA00022777"/>
    </source>
</evidence>
<feature type="domain" description="GHMP kinase N-terminal" evidence="8">
    <location>
        <begin position="98"/>
        <end position="183"/>
    </location>
</feature>
<evidence type="ECO:0000256" key="6">
    <source>
        <dbReference type="ARBA" id="ARBA00023144"/>
    </source>
</evidence>
<dbReference type="InterPro" id="IPR036554">
    <property type="entry name" value="GHMP_kinase_C_sf"/>
</dbReference>
<dbReference type="SUPFAM" id="SSF54211">
    <property type="entry name" value="Ribosomal protein S5 domain 2-like"/>
    <property type="match status" value="1"/>
</dbReference>
<keyword evidence="6" id="KW-0119">Carbohydrate metabolism</keyword>
<evidence type="ECO:0000313" key="11">
    <source>
        <dbReference type="EMBL" id="NKG19481.1"/>
    </source>
</evidence>
<evidence type="ECO:0000259" key="10">
    <source>
        <dbReference type="Pfam" id="PF10509"/>
    </source>
</evidence>
<comment type="caution">
    <text evidence="11">The sequence shown here is derived from an EMBL/GenBank/DDBJ whole genome shotgun (WGS) entry which is preliminary data.</text>
</comment>
<dbReference type="PRINTS" id="PR00473">
    <property type="entry name" value="GALCTOKINASE"/>
</dbReference>
<dbReference type="InterPro" id="IPR006203">
    <property type="entry name" value="GHMP_knse_ATP-bd_CS"/>
</dbReference>
<evidence type="ECO:0000256" key="2">
    <source>
        <dbReference type="ARBA" id="ARBA00022679"/>
    </source>
</evidence>
<gene>
    <name evidence="11" type="primary">galK</name>
    <name evidence="11" type="ORF">HED64_02005</name>
</gene>
<feature type="domain" description="GHMP kinase C-terminal" evidence="9">
    <location>
        <begin position="286"/>
        <end position="365"/>
    </location>
</feature>
<dbReference type="InterPro" id="IPR019741">
    <property type="entry name" value="Galactokinase_CS"/>
</dbReference>
<sequence>MKDHRMNTLAENFATYFGQTPDACFAAPGRVNLIGEHTDYNEGYVLPFAIDRLAMIGVKIHDGKAERRLRIASTHGGPVIEVQLHGLSPASVEPWARYVAGVFWALELRGHRLPGADILLDSNVPIGAGLSSSAAIECAVALGLNELLELGLERDELVLICQRAENDFVGAPTGILDQSASLLSTTEHALFLDCRTKETEQIQLPLAANGLTVLVIDTKVSHSHDSGGYKELVRACTQGAQELGVVALRDVGTNRLEEAQRALVPDIYRRVKHIVTENQRVLDTVALLRTHGPAAIGDLLVASHASMRDDFGISCDELDLAVTTSMAAGAIGARMTGGGFGGSAIALLEASRTEEISVAVCEAFDAAGYLRPDIFSVIPGAGARRLS</sequence>
<keyword evidence="5" id="KW-0067">ATP-binding</keyword>
<dbReference type="InterPro" id="IPR000705">
    <property type="entry name" value="Galactokinase"/>
</dbReference>
<evidence type="ECO:0000256" key="5">
    <source>
        <dbReference type="ARBA" id="ARBA00022840"/>
    </source>
</evidence>
<dbReference type="Proteomes" id="UP000746595">
    <property type="component" value="Unassembled WGS sequence"/>
</dbReference>
<dbReference type="PROSITE" id="PS00627">
    <property type="entry name" value="GHMP_KINASES_ATP"/>
    <property type="match status" value="1"/>
</dbReference>
<comment type="similarity">
    <text evidence="1">Belongs to the GHMP kinase family. GalK subfamily.</text>
</comment>
<dbReference type="InterPro" id="IPR014721">
    <property type="entry name" value="Ribsml_uS5_D2-typ_fold_subgr"/>
</dbReference>
<organism evidence="11 12">
    <name type="scientific">Paeniglutamicibacter terrestris</name>
    <dbReference type="NCBI Taxonomy" id="2723403"/>
    <lineage>
        <taxon>Bacteria</taxon>
        <taxon>Bacillati</taxon>
        <taxon>Actinomycetota</taxon>
        <taxon>Actinomycetes</taxon>
        <taxon>Micrococcales</taxon>
        <taxon>Micrococcaceae</taxon>
        <taxon>Paeniglutamicibacter</taxon>
    </lineage>
</organism>
<dbReference type="Pfam" id="PF08544">
    <property type="entry name" value="GHMP_kinases_C"/>
    <property type="match status" value="1"/>
</dbReference>
<dbReference type="InterPro" id="IPR013750">
    <property type="entry name" value="GHMP_kinase_C_dom"/>
</dbReference>
<keyword evidence="6" id="KW-0299">Galactose metabolism</keyword>
<dbReference type="InterPro" id="IPR019539">
    <property type="entry name" value="GalKase_N"/>
</dbReference>
<dbReference type="NCBIfam" id="TIGR00131">
    <property type="entry name" value="gal_kin"/>
    <property type="match status" value="1"/>
</dbReference>
<dbReference type="Gene3D" id="3.30.230.10">
    <property type="match status" value="1"/>
</dbReference>
<dbReference type="InterPro" id="IPR006206">
    <property type="entry name" value="Mevalonate/galactokinase"/>
</dbReference>